<dbReference type="InterPro" id="IPR001460">
    <property type="entry name" value="PCN-bd_Tpept"/>
</dbReference>
<evidence type="ECO:0000259" key="2">
    <source>
        <dbReference type="Pfam" id="PF21922"/>
    </source>
</evidence>
<evidence type="ECO:0000259" key="1">
    <source>
        <dbReference type="Pfam" id="PF00905"/>
    </source>
</evidence>
<dbReference type="InterPro" id="IPR050515">
    <property type="entry name" value="Beta-lactam/transpept"/>
</dbReference>
<dbReference type="InterPro" id="IPR036138">
    <property type="entry name" value="PBP_dimer_sf"/>
</dbReference>
<comment type="caution">
    <text evidence="3">The sequence shown here is derived from an EMBL/GenBank/DDBJ whole genome shotgun (WGS) entry which is preliminary data.</text>
</comment>
<gene>
    <name evidence="3" type="ORF">G1H19_14735</name>
</gene>
<dbReference type="RefSeq" id="WP_162393377.1">
    <property type="nucleotide sequence ID" value="NZ_JAABOZ010000008.1"/>
</dbReference>
<dbReference type="SUPFAM" id="SSF56519">
    <property type="entry name" value="Penicillin binding protein dimerisation domain"/>
    <property type="match status" value="1"/>
</dbReference>
<dbReference type="Gene3D" id="3.40.710.10">
    <property type="entry name" value="DD-peptidase/beta-lactamase superfamily"/>
    <property type="match status" value="1"/>
</dbReference>
<accession>A0A7K3WHQ8</accession>
<dbReference type="Proteomes" id="UP000470470">
    <property type="component" value="Unassembled WGS sequence"/>
</dbReference>
<feature type="domain" description="Penicillin-binding protein transpeptidase" evidence="1">
    <location>
        <begin position="155"/>
        <end position="472"/>
    </location>
</feature>
<dbReference type="PANTHER" id="PTHR30627:SF24">
    <property type="entry name" value="PENICILLIN-BINDING PROTEIN 4B"/>
    <property type="match status" value="1"/>
</dbReference>
<sequence>MNAPLRRVAISVLVLFTLLIVNVNYIQVWRSADLRADPGNTRVLSEEYDRQRGSIVVAGNEIAVSTRTDDALTYLRQYPQGELYAAVTGYYSLLYSSSGLERTENDVLTGSDPRLFGRRLADLFTGRDLTGGNVVLTLDPAAQQAGMEGLDGVTGAVVALEPSTGKVLALGSTPSYDPTLLSSHDPDAIRAYADELGAQDPDPRLNQATSEIYPPGSIFKVIVSAAALEDGYTPQTTVPAPDVLTLPGTETPLRNFGNSSCNGGADQSLIDALTISCNTAFAQLGIDLGEEKVRDMAEAFGMTDETTELPLEVTGSTMGEIESDAALGQASIGQRNVRMTPVQAALIAATVANGGTQMKPYLVDQIQAPDLTVEDQTEPEESGSPISAETADELTDMMVSVVENGSGRRAQIDGVEVAGKTGTAQTGNDTPDHNWFIGFAPADDPQIAVAVFVANGGGTGGDVSAPIAQRVMSAYLQAQGSD</sequence>
<keyword evidence="4" id="KW-1185">Reference proteome</keyword>
<dbReference type="SUPFAM" id="SSF56601">
    <property type="entry name" value="beta-lactamase/transpeptidase-like"/>
    <property type="match status" value="1"/>
</dbReference>
<dbReference type="GO" id="GO:0005886">
    <property type="term" value="C:plasma membrane"/>
    <property type="evidence" value="ECO:0007669"/>
    <property type="project" value="TreeGrafter"/>
</dbReference>
<dbReference type="InterPro" id="IPR054120">
    <property type="entry name" value="PBPA_dimer"/>
</dbReference>
<evidence type="ECO:0000313" key="4">
    <source>
        <dbReference type="Proteomes" id="UP000470470"/>
    </source>
</evidence>
<evidence type="ECO:0000313" key="3">
    <source>
        <dbReference type="EMBL" id="NEL55250.1"/>
    </source>
</evidence>
<dbReference type="AlphaFoldDB" id="A0A7K3WHQ8"/>
<dbReference type="PANTHER" id="PTHR30627">
    <property type="entry name" value="PEPTIDOGLYCAN D,D-TRANSPEPTIDASE"/>
    <property type="match status" value="1"/>
</dbReference>
<dbReference type="InterPro" id="IPR012338">
    <property type="entry name" value="Beta-lactam/transpept-like"/>
</dbReference>
<dbReference type="EMBL" id="JAAGWK010000021">
    <property type="protein sequence ID" value="NEL55250.1"/>
    <property type="molecule type" value="Genomic_DNA"/>
</dbReference>
<dbReference type="GO" id="GO:0071972">
    <property type="term" value="F:peptidoglycan L,D-transpeptidase activity"/>
    <property type="evidence" value="ECO:0007669"/>
    <property type="project" value="TreeGrafter"/>
</dbReference>
<dbReference type="GO" id="GO:0071555">
    <property type="term" value="P:cell wall organization"/>
    <property type="evidence" value="ECO:0007669"/>
    <property type="project" value="TreeGrafter"/>
</dbReference>
<protein>
    <submittedName>
        <fullName evidence="3">Penicillin-binding protein 2</fullName>
    </submittedName>
</protein>
<dbReference type="Pfam" id="PF21922">
    <property type="entry name" value="PBP_dimer_2"/>
    <property type="match status" value="1"/>
</dbReference>
<dbReference type="GO" id="GO:0008658">
    <property type="term" value="F:penicillin binding"/>
    <property type="evidence" value="ECO:0007669"/>
    <property type="project" value="InterPro"/>
</dbReference>
<reference evidence="3 4" key="1">
    <citation type="submission" date="2020-02" db="EMBL/GenBank/DDBJ databases">
        <title>The whole genome sequence of CPCC 205119.</title>
        <authorList>
            <person name="Jiang Z."/>
        </authorList>
    </citation>
    <scope>NUCLEOTIDE SEQUENCE [LARGE SCALE GENOMIC DNA]</scope>
    <source>
        <strain evidence="3 4">CPCC 205119</strain>
    </source>
</reference>
<name>A0A7K3WHQ8_9ACTN</name>
<feature type="domain" description="Penicillin binding protein A dimerisation" evidence="2">
    <location>
        <begin position="52"/>
        <end position="134"/>
    </location>
</feature>
<organism evidence="3 4">
    <name type="scientific">Goekera deserti</name>
    <dbReference type="NCBI Taxonomy" id="2497753"/>
    <lineage>
        <taxon>Bacteria</taxon>
        <taxon>Bacillati</taxon>
        <taxon>Actinomycetota</taxon>
        <taxon>Actinomycetes</taxon>
        <taxon>Geodermatophilales</taxon>
        <taxon>Geodermatophilaceae</taxon>
        <taxon>Goekera</taxon>
    </lineage>
</organism>
<dbReference type="Pfam" id="PF00905">
    <property type="entry name" value="Transpeptidase"/>
    <property type="match status" value="1"/>
</dbReference>
<proteinExistence type="predicted"/>
<dbReference type="Gene3D" id="3.90.1310.10">
    <property type="entry name" value="Penicillin-binding protein 2a (Domain 2)"/>
    <property type="match status" value="1"/>
</dbReference>